<dbReference type="PANTHER" id="PTHR48078">
    <property type="entry name" value="THREONINE DEHYDRATASE, MITOCHONDRIAL-RELATED"/>
    <property type="match status" value="1"/>
</dbReference>
<reference evidence="5 6" key="1">
    <citation type="submission" date="2019-08" db="EMBL/GenBank/DDBJ databases">
        <title>Complete genome sequence of Terriglobus albidus strain ORNL.</title>
        <authorList>
            <person name="Podar M."/>
        </authorList>
    </citation>
    <scope>NUCLEOTIDE SEQUENCE [LARGE SCALE GENOMIC DNA]</scope>
    <source>
        <strain evidence="5 6">ORNL</strain>
    </source>
</reference>
<dbReference type="InterPro" id="IPR050147">
    <property type="entry name" value="Ser/Thr_Dehydratase"/>
</dbReference>
<dbReference type="GO" id="GO:0006565">
    <property type="term" value="P:L-serine catabolic process"/>
    <property type="evidence" value="ECO:0007669"/>
    <property type="project" value="TreeGrafter"/>
</dbReference>
<dbReference type="GO" id="GO:0006567">
    <property type="term" value="P:L-threonine catabolic process"/>
    <property type="evidence" value="ECO:0007669"/>
    <property type="project" value="TreeGrafter"/>
</dbReference>
<dbReference type="PROSITE" id="PS00165">
    <property type="entry name" value="DEHYDRATASE_SER_THR"/>
    <property type="match status" value="1"/>
</dbReference>
<dbReference type="SUPFAM" id="SSF53686">
    <property type="entry name" value="Tryptophan synthase beta subunit-like PLP-dependent enzymes"/>
    <property type="match status" value="1"/>
</dbReference>
<evidence type="ECO:0000256" key="1">
    <source>
        <dbReference type="ARBA" id="ARBA00001933"/>
    </source>
</evidence>
<dbReference type="Pfam" id="PF00291">
    <property type="entry name" value="PALP"/>
    <property type="match status" value="1"/>
</dbReference>
<feature type="domain" description="Tryptophan synthase beta chain-like PALP" evidence="4">
    <location>
        <begin position="21"/>
        <end position="305"/>
    </location>
</feature>
<dbReference type="Proteomes" id="UP000321820">
    <property type="component" value="Chromosome"/>
</dbReference>
<sequence length="320" mass="34027">MQLPDLAAINKATLIVRSVMPPTPQYTWPLLNARTGTELWVKHENHSPVGAFKLRGAAVYMDWLKHSQPAVTGVIAATRGNHGQGVALAATRLGLTAVIVVPHGNSREKNRAMEALGAELIEHGDDFQAALEYAMHLAETRNLHFLPSFHPLLVHGTSTYALEFLTAVPELDTIYVPIGMGSSICGMIAVRNALGLKTKIIGVVPTNAPAFALSFREKKVVPALANSPLADGLSCRLPDAEALETALANVDHIVEVGEEEIATAMRAYYQDTHNVAEGAAAAGLAAVLQEVASLRGLRVGVVLTGSNVDQELFIGALNTT</sequence>
<keyword evidence="6" id="KW-1185">Reference proteome</keyword>
<dbReference type="PANTHER" id="PTHR48078:SF7">
    <property type="entry name" value="BLL6502 PROTEIN"/>
    <property type="match status" value="1"/>
</dbReference>
<evidence type="ECO:0000313" key="6">
    <source>
        <dbReference type="Proteomes" id="UP000321820"/>
    </source>
</evidence>
<evidence type="ECO:0000259" key="4">
    <source>
        <dbReference type="Pfam" id="PF00291"/>
    </source>
</evidence>
<dbReference type="GO" id="GO:0003941">
    <property type="term" value="F:L-serine ammonia-lyase activity"/>
    <property type="evidence" value="ECO:0007669"/>
    <property type="project" value="TreeGrafter"/>
</dbReference>
<dbReference type="Gene3D" id="3.40.50.1100">
    <property type="match status" value="2"/>
</dbReference>
<dbReference type="NCBIfam" id="NF004771">
    <property type="entry name" value="PRK06110.1"/>
    <property type="match status" value="1"/>
</dbReference>
<dbReference type="KEGG" id="talb:FTW19_03765"/>
<dbReference type="InterPro" id="IPR000634">
    <property type="entry name" value="Ser/Thr_deHydtase_PyrdxlP-BS"/>
</dbReference>
<gene>
    <name evidence="5" type="ORF">FTW19_03765</name>
</gene>
<dbReference type="RefSeq" id="WP_147646399.1">
    <property type="nucleotide sequence ID" value="NZ_CP042806.1"/>
</dbReference>
<proteinExistence type="predicted"/>
<dbReference type="GO" id="GO:0030170">
    <property type="term" value="F:pyridoxal phosphate binding"/>
    <property type="evidence" value="ECO:0007669"/>
    <property type="project" value="InterPro"/>
</dbReference>
<keyword evidence="2" id="KW-0663">Pyridoxal phosphate</keyword>
<dbReference type="OrthoDB" id="9811476at2"/>
<dbReference type="InterPro" id="IPR001926">
    <property type="entry name" value="TrpB-like_PALP"/>
</dbReference>
<comment type="cofactor">
    <cofactor evidence="1">
        <name>pyridoxal 5'-phosphate</name>
        <dbReference type="ChEBI" id="CHEBI:597326"/>
    </cofactor>
</comment>
<dbReference type="EMBL" id="CP042806">
    <property type="protein sequence ID" value="QEE27206.1"/>
    <property type="molecule type" value="Genomic_DNA"/>
</dbReference>
<evidence type="ECO:0000313" key="5">
    <source>
        <dbReference type="EMBL" id="QEE27206.1"/>
    </source>
</evidence>
<accession>A0A5B9EAT7</accession>
<dbReference type="GO" id="GO:0004794">
    <property type="term" value="F:threonine deaminase activity"/>
    <property type="evidence" value="ECO:0007669"/>
    <property type="project" value="TreeGrafter"/>
</dbReference>
<dbReference type="GO" id="GO:0009097">
    <property type="term" value="P:isoleucine biosynthetic process"/>
    <property type="evidence" value="ECO:0007669"/>
    <property type="project" value="TreeGrafter"/>
</dbReference>
<dbReference type="InterPro" id="IPR036052">
    <property type="entry name" value="TrpB-like_PALP_sf"/>
</dbReference>
<evidence type="ECO:0000256" key="3">
    <source>
        <dbReference type="ARBA" id="ARBA00023239"/>
    </source>
</evidence>
<keyword evidence="3" id="KW-0456">Lyase</keyword>
<name>A0A5B9EAT7_9BACT</name>
<dbReference type="CDD" id="cd01562">
    <property type="entry name" value="Thr-dehyd"/>
    <property type="match status" value="1"/>
</dbReference>
<protein>
    <submittedName>
        <fullName evidence="5">Threonine dehydratase</fullName>
    </submittedName>
</protein>
<organism evidence="5 6">
    <name type="scientific">Terriglobus albidus</name>
    <dbReference type="NCBI Taxonomy" id="1592106"/>
    <lineage>
        <taxon>Bacteria</taxon>
        <taxon>Pseudomonadati</taxon>
        <taxon>Acidobacteriota</taxon>
        <taxon>Terriglobia</taxon>
        <taxon>Terriglobales</taxon>
        <taxon>Acidobacteriaceae</taxon>
        <taxon>Terriglobus</taxon>
    </lineage>
</organism>
<dbReference type="AlphaFoldDB" id="A0A5B9EAT7"/>
<evidence type="ECO:0000256" key="2">
    <source>
        <dbReference type="ARBA" id="ARBA00022898"/>
    </source>
</evidence>